<proteinExistence type="predicted"/>
<accession>A0A6J7EEV2</accession>
<name>A0A6J7EEV2_9ZZZZ</name>
<feature type="compositionally biased region" description="Basic residues" evidence="1">
    <location>
        <begin position="341"/>
        <end position="351"/>
    </location>
</feature>
<feature type="compositionally biased region" description="Basic residues" evidence="1">
    <location>
        <begin position="176"/>
        <end position="201"/>
    </location>
</feature>
<reference evidence="2" key="1">
    <citation type="submission" date="2020-05" db="EMBL/GenBank/DDBJ databases">
        <authorList>
            <person name="Chiriac C."/>
            <person name="Salcher M."/>
            <person name="Ghai R."/>
            <person name="Kavagutti S V."/>
        </authorList>
    </citation>
    <scope>NUCLEOTIDE SEQUENCE</scope>
</reference>
<protein>
    <submittedName>
        <fullName evidence="2">Unannotated protein</fullName>
    </submittedName>
</protein>
<feature type="compositionally biased region" description="Basic and acidic residues" evidence="1">
    <location>
        <begin position="151"/>
        <end position="175"/>
    </location>
</feature>
<evidence type="ECO:0000313" key="2">
    <source>
        <dbReference type="EMBL" id="CAB4881496.1"/>
    </source>
</evidence>
<feature type="region of interest" description="Disordered" evidence="1">
    <location>
        <begin position="62"/>
        <end position="86"/>
    </location>
</feature>
<dbReference type="AlphaFoldDB" id="A0A6J7EEV2"/>
<sequence length="435" mass="49306">MAGAVPAALRRAGDGRSRLALRQHRRDEDRRGQDPDVCSACLPERHLRRRCARGDGQRLPRQARLGVDGPCAPLPGSVGGRDPVRDDAGRTPCSVCRRHHLRHQQRVRVRLPTRQHDALARRSGAARTQLRRGRRGRLDPHRRGANPTDHLGPRRRVEQVVRRVRPDRPHAEGRHPLRGRHSQANHRCARGRRRAGRRSARYRQPVRGGQLASGELPEQRHQGQRALHQGQGLHRPRRRGHHRRRVHRSHPGGTPLQRGHAPGDRGQGEGGDQGREPDPRHDHSAELLPPVRQALRHDRYGRDRGRGAASDLRIGRHSDPDEPPDGPRRQRRPDLQDGRSQVRRGGRRCRRAAREGPAGSHRHHERGTVGVSVEAVHQARRRAQRAQCEVPRAGSDDHRRGRATGRGDGGDQHGRPWHRRRARRQPGHPRRPEAA</sequence>
<feature type="region of interest" description="Disordered" evidence="1">
    <location>
        <begin position="1"/>
        <end position="36"/>
    </location>
</feature>
<feature type="compositionally biased region" description="Basic and acidic residues" evidence="1">
    <location>
        <begin position="313"/>
        <end position="337"/>
    </location>
</feature>
<feature type="compositionally biased region" description="Basic residues" evidence="1">
    <location>
        <begin position="234"/>
        <end position="250"/>
    </location>
</feature>
<dbReference type="EMBL" id="CAFBLX010000028">
    <property type="protein sequence ID" value="CAB4881496.1"/>
    <property type="molecule type" value="Genomic_DNA"/>
</dbReference>
<organism evidence="2">
    <name type="scientific">freshwater metagenome</name>
    <dbReference type="NCBI Taxonomy" id="449393"/>
    <lineage>
        <taxon>unclassified sequences</taxon>
        <taxon>metagenomes</taxon>
        <taxon>ecological metagenomes</taxon>
    </lineage>
</organism>
<feature type="region of interest" description="Disordered" evidence="1">
    <location>
        <begin position="118"/>
        <end position="435"/>
    </location>
</feature>
<feature type="compositionally biased region" description="Basic residues" evidence="1">
    <location>
        <begin position="415"/>
        <end position="429"/>
    </location>
</feature>
<evidence type="ECO:0000256" key="1">
    <source>
        <dbReference type="SAM" id="MobiDB-lite"/>
    </source>
</evidence>
<feature type="compositionally biased region" description="Basic and acidic residues" evidence="1">
    <location>
        <begin position="261"/>
        <end position="285"/>
    </location>
</feature>
<feature type="compositionally biased region" description="Basic and acidic residues" evidence="1">
    <location>
        <begin position="295"/>
        <end position="306"/>
    </location>
</feature>
<gene>
    <name evidence="2" type="ORF">UFOPK3472_00666</name>
</gene>
<feature type="compositionally biased region" description="Basic and acidic residues" evidence="1">
    <location>
        <begin position="25"/>
        <end position="34"/>
    </location>
</feature>